<dbReference type="RefSeq" id="WP_380641153.1">
    <property type="nucleotide sequence ID" value="NZ_JBHSQO010000048.1"/>
</dbReference>
<evidence type="ECO:0000313" key="2">
    <source>
        <dbReference type="Proteomes" id="UP001596220"/>
    </source>
</evidence>
<name>A0ABW1PDQ3_9PSEU</name>
<keyword evidence="2" id="KW-1185">Reference proteome</keyword>
<sequence length="45" mass="5353">MIREWVPLAQFHTESDFCYGCFLIRSDDLAAERFGEVRSFTMFTE</sequence>
<accession>A0ABW1PDQ3</accession>
<dbReference type="EMBL" id="JBHSQO010000048">
    <property type="protein sequence ID" value="MFC6093699.1"/>
    <property type="molecule type" value="Genomic_DNA"/>
</dbReference>
<reference evidence="2" key="1">
    <citation type="journal article" date="2019" name="Int. J. Syst. Evol. Microbiol.">
        <title>The Global Catalogue of Microorganisms (GCM) 10K type strain sequencing project: providing services to taxonomists for standard genome sequencing and annotation.</title>
        <authorList>
            <consortium name="The Broad Institute Genomics Platform"/>
            <consortium name="The Broad Institute Genome Sequencing Center for Infectious Disease"/>
            <person name="Wu L."/>
            <person name="Ma J."/>
        </authorList>
    </citation>
    <scope>NUCLEOTIDE SEQUENCE [LARGE SCALE GENOMIC DNA]</scope>
    <source>
        <strain evidence="2">CGMCC 4.7246</strain>
    </source>
</reference>
<comment type="caution">
    <text evidence="1">The sequence shown here is derived from an EMBL/GenBank/DDBJ whole genome shotgun (WGS) entry which is preliminary data.</text>
</comment>
<evidence type="ECO:0000313" key="1">
    <source>
        <dbReference type="EMBL" id="MFC6093699.1"/>
    </source>
</evidence>
<gene>
    <name evidence="1" type="ORF">ACFP3R_30885</name>
</gene>
<protein>
    <submittedName>
        <fullName evidence="1">Uncharacterized protein</fullName>
    </submittedName>
</protein>
<proteinExistence type="predicted"/>
<dbReference type="Proteomes" id="UP001596220">
    <property type="component" value="Unassembled WGS sequence"/>
</dbReference>
<organism evidence="1 2">
    <name type="scientific">Saccharothrix lopnurensis</name>
    <dbReference type="NCBI Taxonomy" id="1670621"/>
    <lineage>
        <taxon>Bacteria</taxon>
        <taxon>Bacillati</taxon>
        <taxon>Actinomycetota</taxon>
        <taxon>Actinomycetes</taxon>
        <taxon>Pseudonocardiales</taxon>
        <taxon>Pseudonocardiaceae</taxon>
        <taxon>Saccharothrix</taxon>
    </lineage>
</organism>